<dbReference type="PIRSF" id="PIRSF006356">
    <property type="entry name" value="Arg_deiminase"/>
    <property type="match status" value="1"/>
</dbReference>
<feature type="active site" description="Amidino-cysteine intermediate" evidence="3">
    <location>
        <position position="404"/>
    </location>
</feature>
<proteinExistence type="inferred from homology"/>
<evidence type="ECO:0000313" key="4">
    <source>
        <dbReference type="EMBL" id="CUP38581.1"/>
    </source>
</evidence>
<dbReference type="PANTHER" id="PTHR47271">
    <property type="entry name" value="ARGININE DEIMINASE"/>
    <property type="match status" value="1"/>
</dbReference>
<dbReference type="GO" id="GO:0019546">
    <property type="term" value="P:L-arginine deiminase pathway"/>
    <property type="evidence" value="ECO:0007669"/>
    <property type="project" value="TreeGrafter"/>
</dbReference>
<keyword evidence="2 4" id="KW-0378">Hydrolase</keyword>
<name>A0A174MU52_9ACTN</name>
<dbReference type="EC" id="3.5.3.6" evidence="4"/>
<gene>
    <name evidence="4" type="primary">arcA_2</name>
    <name evidence="4" type="ORF">ERS852514_01857</name>
</gene>
<reference evidence="4 5" key="1">
    <citation type="submission" date="2015-09" db="EMBL/GenBank/DDBJ databases">
        <authorList>
            <consortium name="Pathogen Informatics"/>
        </authorList>
    </citation>
    <scope>NUCLEOTIDE SEQUENCE [LARGE SCALE GENOMIC DNA]</scope>
    <source>
        <strain evidence="4 5">2789STDY5834902</strain>
    </source>
</reference>
<dbReference type="PRINTS" id="PR01466">
    <property type="entry name" value="ARGDEIMINASE"/>
</dbReference>
<evidence type="ECO:0000313" key="5">
    <source>
        <dbReference type="Proteomes" id="UP000095454"/>
    </source>
</evidence>
<dbReference type="Proteomes" id="UP000095454">
    <property type="component" value="Unassembled WGS sequence"/>
</dbReference>
<evidence type="ECO:0000256" key="3">
    <source>
        <dbReference type="PIRSR" id="PIRSR006356-1"/>
    </source>
</evidence>
<dbReference type="PANTHER" id="PTHR47271:SF2">
    <property type="entry name" value="ARGININE DEIMINASE"/>
    <property type="match status" value="1"/>
</dbReference>
<dbReference type="Gene3D" id="1.10.3930.10">
    <property type="entry name" value="Arginine deiminase"/>
    <property type="match status" value="1"/>
</dbReference>
<dbReference type="SUPFAM" id="SSF55909">
    <property type="entry name" value="Pentein"/>
    <property type="match status" value="1"/>
</dbReference>
<dbReference type="InterPro" id="IPR003876">
    <property type="entry name" value="Arg_deiminase"/>
</dbReference>
<dbReference type="RefSeq" id="WP_055252607.1">
    <property type="nucleotide sequence ID" value="NZ_CABIXX010000051.1"/>
</dbReference>
<dbReference type="AlphaFoldDB" id="A0A174MU52"/>
<organism evidence="4 5">
    <name type="scientific">Collinsella aerofaciens</name>
    <dbReference type="NCBI Taxonomy" id="74426"/>
    <lineage>
        <taxon>Bacteria</taxon>
        <taxon>Bacillati</taxon>
        <taxon>Actinomycetota</taxon>
        <taxon>Coriobacteriia</taxon>
        <taxon>Coriobacteriales</taxon>
        <taxon>Coriobacteriaceae</taxon>
        <taxon>Collinsella</taxon>
    </lineage>
</organism>
<dbReference type="EMBL" id="CZAQ01000051">
    <property type="protein sequence ID" value="CUP38581.1"/>
    <property type="molecule type" value="Genomic_DNA"/>
</dbReference>
<evidence type="ECO:0000256" key="1">
    <source>
        <dbReference type="ARBA" id="ARBA00010206"/>
    </source>
</evidence>
<comment type="similarity">
    <text evidence="1">Belongs to the arginine deiminase family.</text>
</comment>
<protein>
    <submittedName>
        <fullName evidence="4">Arginine deiminase</fullName>
        <ecNumber evidence="4">3.5.3.6</ecNumber>
    </submittedName>
</protein>
<dbReference type="GO" id="GO:0016990">
    <property type="term" value="F:arginine deiminase activity"/>
    <property type="evidence" value="ECO:0007669"/>
    <property type="project" value="UniProtKB-EC"/>
</dbReference>
<accession>A0A174MU52</accession>
<dbReference type="Pfam" id="PF02274">
    <property type="entry name" value="ADI"/>
    <property type="match status" value="1"/>
</dbReference>
<sequence>MNKGLNVHSEIGALKKMCVHRPGMDLVNMKAEDFDRVWIHDAFYLDYAQKEHDQFTDLLRGAGAEVVYMEELLAETFDKVEGTRAEFMTKFMGESGISNAALRQAVVEKLDSIKDNKEFVLAAMGGLYVRDLEIPKVGGSLASMDGEELKADDMVLFPMPASYFSRDPLAVVGKGATMNRMYWNQRNREVIFYETVLRNHPDYAGSPIWYDHNSEWHIEGGDILNINAKTLAIGISERTQTAAIDELAKNMFWGSDEAEIENIYAIKIPHGYAYMHLDTVCTQVDRDKFTVYPGIYQTLRAYRLTKGDSEGEVHIEELEGTLQHILELATGMDHITMIECGGGDPIEASREQWNDGSNTLAVAPGKVCVYERNVVTNDALYKAGVELLVAPSEELSRGRGGPRCMTMPFWREEI</sequence>
<dbReference type="Gene3D" id="3.75.10.10">
    <property type="entry name" value="L-arginine/glycine Amidinotransferase, Chain A"/>
    <property type="match status" value="1"/>
</dbReference>
<evidence type="ECO:0000256" key="2">
    <source>
        <dbReference type="ARBA" id="ARBA00022801"/>
    </source>
</evidence>